<feature type="domain" description="CBM20" evidence="1">
    <location>
        <begin position="20"/>
        <end position="125"/>
    </location>
</feature>
<gene>
    <name evidence="2" type="ORF">G4L39_03645</name>
</gene>
<sequence length="414" mass="45618">MKRQTLMLWTLMILGGTAGWAPAVQVTFRVNMSVQMAMGRFNPDTDLVYLAGTFNNWSTTQDLMVRNPSNPDVWEITLDLPAGTWPNYKFVMLRAGTGFAWETRDNRWFQVPSSDTVLDVVYFDDITEVVTNRQPVTFQVDMSVQIANGVFDPAVGRLAVSGDAIDDWANQGTHLLTPTPTNEALWAGTFEITARVGATVNYKFIMDGMWESRPNRTFVMTNEPIVLPVVYFNDVTNPAVPIPVTFSVHMGVAVARGWFNPETDFVEARGSFLTTPGGAWVGGFQLTNSPANPYVYTGTFLTTNQAPGSVMLYQFVINGATWETTGDRTWTFANTNAVSLPLAYLNNVTSLGPVSLQVRDSGRVELQWEAGPRVRLQTAPALEGPWTDVPETEGAGSWSGPPGGAMRFYRLIGP</sequence>
<dbReference type="Proteomes" id="UP000477311">
    <property type="component" value="Unassembled WGS sequence"/>
</dbReference>
<dbReference type="AlphaFoldDB" id="A0A6M1RUS0"/>
<accession>A0A6M1RUS0</accession>
<dbReference type="GO" id="GO:2001070">
    <property type="term" value="F:starch binding"/>
    <property type="evidence" value="ECO:0007669"/>
    <property type="project" value="InterPro"/>
</dbReference>
<evidence type="ECO:0000259" key="1">
    <source>
        <dbReference type="PROSITE" id="PS51166"/>
    </source>
</evidence>
<dbReference type="SUPFAM" id="SSF49452">
    <property type="entry name" value="Starch-binding domain-like"/>
    <property type="match status" value="2"/>
</dbReference>
<proteinExistence type="predicted"/>
<keyword evidence="3" id="KW-1185">Reference proteome</keyword>
<name>A0A6M1RUS0_9BACT</name>
<organism evidence="2 3">
    <name type="scientific">Limisphaera ngatamarikiensis</name>
    <dbReference type="NCBI Taxonomy" id="1324935"/>
    <lineage>
        <taxon>Bacteria</taxon>
        <taxon>Pseudomonadati</taxon>
        <taxon>Verrucomicrobiota</taxon>
        <taxon>Verrucomicrobiia</taxon>
        <taxon>Limisphaerales</taxon>
        <taxon>Limisphaeraceae</taxon>
        <taxon>Limisphaera</taxon>
    </lineage>
</organism>
<dbReference type="PROSITE" id="PS51166">
    <property type="entry name" value="CBM20"/>
    <property type="match status" value="1"/>
</dbReference>
<dbReference type="InterPro" id="IPR013783">
    <property type="entry name" value="Ig-like_fold"/>
</dbReference>
<protein>
    <recommendedName>
        <fullName evidence="1">CBM20 domain-containing protein</fullName>
    </recommendedName>
</protein>
<dbReference type="Pfam" id="PF00686">
    <property type="entry name" value="CBM_20"/>
    <property type="match status" value="1"/>
</dbReference>
<dbReference type="RefSeq" id="WP_165105992.1">
    <property type="nucleotide sequence ID" value="NZ_JAAKYA010000017.1"/>
</dbReference>
<reference evidence="2 3" key="1">
    <citation type="submission" date="2020-02" db="EMBL/GenBank/DDBJ databases">
        <title>Draft genome sequence of Limisphaera ngatamarikiensis NGM72.4T, a thermophilic Verrucomicrobia grouped in subdivision 3.</title>
        <authorList>
            <person name="Carere C.R."/>
            <person name="Steen J."/>
            <person name="Hugenholtz P."/>
            <person name="Stott M.B."/>
        </authorList>
    </citation>
    <scope>NUCLEOTIDE SEQUENCE [LARGE SCALE GENOMIC DNA]</scope>
    <source>
        <strain evidence="2 3">NGM72.4</strain>
    </source>
</reference>
<dbReference type="EMBL" id="JAAKYA010000017">
    <property type="protein sequence ID" value="NGO38492.1"/>
    <property type="molecule type" value="Genomic_DNA"/>
</dbReference>
<dbReference type="InterPro" id="IPR002044">
    <property type="entry name" value="CBM20"/>
</dbReference>
<dbReference type="InterPro" id="IPR013784">
    <property type="entry name" value="Carb-bd-like_fold"/>
</dbReference>
<evidence type="ECO:0000313" key="2">
    <source>
        <dbReference type="EMBL" id="NGO38492.1"/>
    </source>
</evidence>
<evidence type="ECO:0000313" key="3">
    <source>
        <dbReference type="Proteomes" id="UP000477311"/>
    </source>
</evidence>
<dbReference type="SMART" id="SM01065">
    <property type="entry name" value="CBM_2"/>
    <property type="match status" value="2"/>
</dbReference>
<comment type="caution">
    <text evidence="2">The sequence shown here is derived from an EMBL/GenBank/DDBJ whole genome shotgun (WGS) entry which is preliminary data.</text>
</comment>
<dbReference type="Gene3D" id="2.60.40.10">
    <property type="entry name" value="Immunoglobulins"/>
    <property type="match status" value="2"/>
</dbReference>